<dbReference type="CDD" id="cd00075">
    <property type="entry name" value="HATPase"/>
    <property type="match status" value="1"/>
</dbReference>
<dbReference type="GO" id="GO:0004721">
    <property type="term" value="F:phosphoprotein phosphatase activity"/>
    <property type="evidence" value="ECO:0007669"/>
    <property type="project" value="TreeGrafter"/>
</dbReference>
<evidence type="ECO:0000256" key="7">
    <source>
        <dbReference type="SAM" id="Phobius"/>
    </source>
</evidence>
<keyword evidence="3" id="KW-0597">Phosphoprotein</keyword>
<dbReference type="PANTHER" id="PTHR45453:SF1">
    <property type="entry name" value="PHOSPHATE REGULON SENSOR PROTEIN PHOR"/>
    <property type="match status" value="1"/>
</dbReference>
<evidence type="ECO:0000256" key="5">
    <source>
        <dbReference type="ARBA" id="ARBA00022777"/>
    </source>
</evidence>
<keyword evidence="7" id="KW-0812">Transmembrane</keyword>
<keyword evidence="7" id="KW-0472">Membrane</keyword>
<reference evidence="9 10" key="1">
    <citation type="submission" date="2019-07" db="EMBL/GenBank/DDBJ databases">
        <authorList>
            <person name="Kim J."/>
        </authorList>
    </citation>
    <scope>NUCLEOTIDE SEQUENCE [LARGE SCALE GENOMIC DNA]</scope>
    <source>
        <strain evidence="9 10">MJ1a</strain>
    </source>
</reference>
<keyword evidence="4" id="KW-0808">Transferase</keyword>
<dbReference type="FunFam" id="3.30.565.10:FF:000006">
    <property type="entry name" value="Sensor histidine kinase WalK"/>
    <property type="match status" value="1"/>
</dbReference>
<dbReference type="Gene3D" id="1.10.287.130">
    <property type="match status" value="1"/>
</dbReference>
<dbReference type="InterPro" id="IPR005467">
    <property type="entry name" value="His_kinase_dom"/>
</dbReference>
<comment type="catalytic activity">
    <reaction evidence="1">
        <text>ATP + protein L-histidine = ADP + protein N-phospho-L-histidine.</text>
        <dbReference type="EC" id="2.7.13.3"/>
    </reaction>
</comment>
<dbReference type="RefSeq" id="WP_146272408.1">
    <property type="nucleotide sequence ID" value="NZ_VOEI01000005.1"/>
</dbReference>
<dbReference type="AlphaFoldDB" id="A0A563U011"/>
<dbReference type="InterPro" id="IPR036890">
    <property type="entry name" value="HATPase_C_sf"/>
</dbReference>
<dbReference type="InterPro" id="IPR036097">
    <property type="entry name" value="HisK_dim/P_sf"/>
</dbReference>
<dbReference type="GO" id="GO:0005886">
    <property type="term" value="C:plasma membrane"/>
    <property type="evidence" value="ECO:0007669"/>
    <property type="project" value="TreeGrafter"/>
</dbReference>
<evidence type="ECO:0000313" key="9">
    <source>
        <dbReference type="EMBL" id="TWR24985.1"/>
    </source>
</evidence>
<feature type="domain" description="Histidine kinase" evidence="8">
    <location>
        <begin position="234"/>
        <end position="449"/>
    </location>
</feature>
<evidence type="ECO:0000313" key="10">
    <source>
        <dbReference type="Proteomes" id="UP000318010"/>
    </source>
</evidence>
<dbReference type="SUPFAM" id="SSF55874">
    <property type="entry name" value="ATPase domain of HSP90 chaperone/DNA topoisomerase II/histidine kinase"/>
    <property type="match status" value="1"/>
</dbReference>
<feature type="transmembrane region" description="Helical" evidence="7">
    <location>
        <begin position="7"/>
        <end position="28"/>
    </location>
</feature>
<dbReference type="PRINTS" id="PR00344">
    <property type="entry name" value="BCTRLSENSOR"/>
</dbReference>
<keyword evidence="6" id="KW-0902">Two-component regulatory system</keyword>
<gene>
    <name evidence="9" type="ORF">FPZ42_14630</name>
</gene>
<keyword evidence="5 9" id="KW-0418">Kinase</keyword>
<evidence type="ECO:0000259" key="8">
    <source>
        <dbReference type="PROSITE" id="PS50109"/>
    </source>
</evidence>
<dbReference type="CDD" id="cd00082">
    <property type="entry name" value="HisKA"/>
    <property type="match status" value="1"/>
</dbReference>
<dbReference type="InterPro" id="IPR004358">
    <property type="entry name" value="Sig_transdc_His_kin-like_C"/>
</dbReference>
<dbReference type="SMART" id="SM00387">
    <property type="entry name" value="HATPase_c"/>
    <property type="match status" value="1"/>
</dbReference>
<dbReference type="Pfam" id="PF00512">
    <property type="entry name" value="HisKA"/>
    <property type="match status" value="1"/>
</dbReference>
<comment type="caution">
    <text evidence="9">The sequence shown here is derived from an EMBL/GenBank/DDBJ whole genome shotgun (WGS) entry which is preliminary data.</text>
</comment>
<organism evidence="9 10">
    <name type="scientific">Mucilaginibacter achroorhodeus</name>
    <dbReference type="NCBI Taxonomy" id="2599294"/>
    <lineage>
        <taxon>Bacteria</taxon>
        <taxon>Pseudomonadati</taxon>
        <taxon>Bacteroidota</taxon>
        <taxon>Sphingobacteriia</taxon>
        <taxon>Sphingobacteriales</taxon>
        <taxon>Sphingobacteriaceae</taxon>
        <taxon>Mucilaginibacter</taxon>
    </lineage>
</organism>
<dbReference type="Proteomes" id="UP000318010">
    <property type="component" value="Unassembled WGS sequence"/>
</dbReference>
<dbReference type="SMART" id="SM00388">
    <property type="entry name" value="HisKA"/>
    <property type="match status" value="1"/>
</dbReference>
<feature type="transmembrane region" description="Helical" evidence="7">
    <location>
        <begin position="194"/>
        <end position="218"/>
    </location>
</feature>
<evidence type="ECO:0000256" key="6">
    <source>
        <dbReference type="ARBA" id="ARBA00023012"/>
    </source>
</evidence>
<dbReference type="InterPro" id="IPR050351">
    <property type="entry name" value="BphY/WalK/GraS-like"/>
</dbReference>
<dbReference type="Gene3D" id="3.30.565.10">
    <property type="entry name" value="Histidine kinase-like ATPase, C-terminal domain"/>
    <property type="match status" value="1"/>
</dbReference>
<dbReference type="GO" id="GO:0000155">
    <property type="term" value="F:phosphorelay sensor kinase activity"/>
    <property type="evidence" value="ECO:0007669"/>
    <property type="project" value="InterPro"/>
</dbReference>
<dbReference type="OrthoDB" id="921707at2"/>
<dbReference type="Pfam" id="PF02518">
    <property type="entry name" value="HATPase_c"/>
    <property type="match status" value="1"/>
</dbReference>
<evidence type="ECO:0000256" key="4">
    <source>
        <dbReference type="ARBA" id="ARBA00022679"/>
    </source>
</evidence>
<evidence type="ECO:0000256" key="2">
    <source>
        <dbReference type="ARBA" id="ARBA00012438"/>
    </source>
</evidence>
<dbReference type="PROSITE" id="PS50109">
    <property type="entry name" value="HIS_KIN"/>
    <property type="match status" value="1"/>
</dbReference>
<dbReference type="InterPro" id="IPR003594">
    <property type="entry name" value="HATPase_dom"/>
</dbReference>
<proteinExistence type="predicted"/>
<sequence length="449" mass="51114">MKQRFRLTFIIATITVICIVLFQIYWLYYNFDNAQRSFRITAVHALEKSIDRYQSLQVELPTSLNYKKPSLTVFMRTKPSVEAFDLDTPKRKKVFDAEFHTVAIDKQHEPYVRALIARLLTQQEHKPLDLEALKSIYVKELCKDDIVMPVTLSLRKNPLNVSPDEVATRIDFYKSPVVIAARLDSSGWMLRHNLLPAVVSLILILLAAGSLWYIGVIIKRQLKLDRLKNDFISNITHELRTPLTILRSSNEAIAKFAVATKPERLARYTSINSDIIDKLESEVDRIMDISIIDSRSGTARTEKVDLHELLKNVIQRFELIGGNRVDLNLPDRQVMVNTDPYKIETILNNLLDNANKYAGDKSTITVGVVINSANWQLIVNDNGQGISREDLPYIFDKYYRADNGDLHDVKGYGLGLSHVRALVESLKGNITVKSDIGQGTKFIINFPVS</sequence>
<evidence type="ECO:0000256" key="3">
    <source>
        <dbReference type="ARBA" id="ARBA00022553"/>
    </source>
</evidence>
<keyword evidence="7" id="KW-1133">Transmembrane helix</keyword>
<protein>
    <recommendedName>
        <fullName evidence="2">histidine kinase</fullName>
        <ecNumber evidence="2">2.7.13.3</ecNumber>
    </recommendedName>
</protein>
<dbReference type="EMBL" id="VOEI01000005">
    <property type="protein sequence ID" value="TWR24985.1"/>
    <property type="molecule type" value="Genomic_DNA"/>
</dbReference>
<keyword evidence="10" id="KW-1185">Reference proteome</keyword>
<dbReference type="EC" id="2.7.13.3" evidence="2"/>
<accession>A0A563U011</accession>
<dbReference type="SUPFAM" id="SSF47384">
    <property type="entry name" value="Homodimeric domain of signal transducing histidine kinase"/>
    <property type="match status" value="1"/>
</dbReference>
<dbReference type="InterPro" id="IPR003661">
    <property type="entry name" value="HisK_dim/P_dom"/>
</dbReference>
<dbReference type="GO" id="GO:0016036">
    <property type="term" value="P:cellular response to phosphate starvation"/>
    <property type="evidence" value="ECO:0007669"/>
    <property type="project" value="TreeGrafter"/>
</dbReference>
<dbReference type="PANTHER" id="PTHR45453">
    <property type="entry name" value="PHOSPHATE REGULON SENSOR PROTEIN PHOR"/>
    <property type="match status" value="1"/>
</dbReference>
<evidence type="ECO:0000256" key="1">
    <source>
        <dbReference type="ARBA" id="ARBA00000085"/>
    </source>
</evidence>
<name>A0A563U011_9SPHI</name>